<name>A0A518CLM5_9PLAN</name>
<sequence length="747" mass="82813">MIRYFLLHMIIIGLGMQSFSRAAEVDVPRFALLVGVEKYAHLSSGEQLDGCSNDVVVMRQLLEERFGFEANQIETLTNEEATGTAIREALKRLSDRVRVLPDELPAAQVIFHFSGHGSQVPDQPSGPNHDEPDGLDETLVPHDASKQGSEEDLRDDELFQYVEEICHENRAHMWLVLDCCHSGSGARGTTKLRKLIREQEPVQSIGGNLTKRKLPSGAVMLAACRAREVEPEYRDGDQSYGLMTRFLVQVLNQENNISKLSYGLLRESIVSCYRRDPSVSQAPVPQLEGESSLITGGILGKTGVDRPQYWEVQKNGTDRSKMLLKAGAFHGVTAGSIYEVYDAAVEIELTGELSGHNGNSLGWLLVDSTSGATGTASYFQWNGDKQIIDKFPSKFTRGYAVERFHHHGSFELRLRIEQVTSESGDVSVLPPGSELVPPAIAAAINSTTRSTESPWLLRTDGEESCDVVLKIDGNYAALFPSTGFAYVAEDATTTRGDIPPSLKGGWGPFHIQTAKCQVEDDSDPMSLEQFLRSINRARNLLRISNTQVALAGNARGQSGSAIDVSLDLVAIDEFQDDGFTPHRWHRWEPEEDALIMEQGALYAFEVTNRESSGVPVYISVLSIDSNMGIDQILPFQDGVELIGEQTLTPGESRLTDCFECDAANFPGQRWAVVLATRTQNDFYMLSQPSLQTTRSLKTEESQSLGHLLMQQTYFQNTTRGDRRRRPVKLYDETWSAATLEWLAVPEK</sequence>
<dbReference type="InterPro" id="IPR011600">
    <property type="entry name" value="Pept_C14_caspase"/>
</dbReference>
<organism evidence="3 4">
    <name type="scientific">Polystyrenella longa</name>
    <dbReference type="NCBI Taxonomy" id="2528007"/>
    <lineage>
        <taxon>Bacteria</taxon>
        <taxon>Pseudomonadati</taxon>
        <taxon>Planctomycetota</taxon>
        <taxon>Planctomycetia</taxon>
        <taxon>Planctomycetales</taxon>
        <taxon>Planctomycetaceae</taxon>
        <taxon>Polystyrenella</taxon>
    </lineage>
</organism>
<keyword evidence="4" id="KW-1185">Reference proteome</keyword>
<dbReference type="GO" id="GO:0004197">
    <property type="term" value="F:cysteine-type endopeptidase activity"/>
    <property type="evidence" value="ECO:0007669"/>
    <property type="project" value="InterPro"/>
</dbReference>
<dbReference type="Pfam" id="PF00656">
    <property type="entry name" value="Peptidase_C14"/>
    <property type="match status" value="1"/>
</dbReference>
<evidence type="ECO:0000256" key="1">
    <source>
        <dbReference type="SAM" id="MobiDB-lite"/>
    </source>
</evidence>
<feature type="compositionally biased region" description="Basic and acidic residues" evidence="1">
    <location>
        <begin position="139"/>
        <end position="151"/>
    </location>
</feature>
<proteinExistence type="predicted"/>
<feature type="domain" description="Peptidase C14 caspase" evidence="2">
    <location>
        <begin position="29"/>
        <end position="256"/>
    </location>
</feature>
<dbReference type="AlphaFoldDB" id="A0A518CLM5"/>
<dbReference type="PANTHER" id="PTHR48104:SF30">
    <property type="entry name" value="METACASPASE-1"/>
    <property type="match status" value="1"/>
</dbReference>
<dbReference type="Gene3D" id="3.40.50.1460">
    <property type="match status" value="1"/>
</dbReference>
<dbReference type="OrthoDB" id="1491023at2"/>
<dbReference type="InterPro" id="IPR050452">
    <property type="entry name" value="Metacaspase"/>
</dbReference>
<reference evidence="3 4" key="1">
    <citation type="submission" date="2019-02" db="EMBL/GenBank/DDBJ databases">
        <title>Deep-cultivation of Planctomycetes and their phenomic and genomic characterization uncovers novel biology.</title>
        <authorList>
            <person name="Wiegand S."/>
            <person name="Jogler M."/>
            <person name="Boedeker C."/>
            <person name="Pinto D."/>
            <person name="Vollmers J."/>
            <person name="Rivas-Marin E."/>
            <person name="Kohn T."/>
            <person name="Peeters S.H."/>
            <person name="Heuer A."/>
            <person name="Rast P."/>
            <person name="Oberbeckmann S."/>
            <person name="Bunk B."/>
            <person name="Jeske O."/>
            <person name="Meyerdierks A."/>
            <person name="Storesund J.E."/>
            <person name="Kallscheuer N."/>
            <person name="Luecker S."/>
            <person name="Lage O.M."/>
            <person name="Pohl T."/>
            <person name="Merkel B.J."/>
            <person name="Hornburger P."/>
            <person name="Mueller R.-W."/>
            <person name="Bruemmer F."/>
            <person name="Labrenz M."/>
            <person name="Spormann A.M."/>
            <person name="Op den Camp H."/>
            <person name="Overmann J."/>
            <person name="Amann R."/>
            <person name="Jetten M.S.M."/>
            <person name="Mascher T."/>
            <person name="Medema M.H."/>
            <person name="Devos D.P."/>
            <person name="Kaster A.-K."/>
            <person name="Ovreas L."/>
            <person name="Rohde M."/>
            <person name="Galperin M.Y."/>
            <person name="Jogler C."/>
        </authorList>
    </citation>
    <scope>NUCLEOTIDE SEQUENCE [LARGE SCALE GENOMIC DNA]</scope>
    <source>
        <strain evidence="3 4">Pla110</strain>
    </source>
</reference>
<protein>
    <submittedName>
        <fullName evidence="3">Caspase domain protein</fullName>
    </submittedName>
</protein>
<dbReference type="PANTHER" id="PTHR48104">
    <property type="entry name" value="METACASPASE-4"/>
    <property type="match status" value="1"/>
</dbReference>
<dbReference type="GO" id="GO:0005737">
    <property type="term" value="C:cytoplasm"/>
    <property type="evidence" value="ECO:0007669"/>
    <property type="project" value="TreeGrafter"/>
</dbReference>
<dbReference type="EMBL" id="CP036281">
    <property type="protein sequence ID" value="QDU80131.1"/>
    <property type="molecule type" value="Genomic_DNA"/>
</dbReference>
<feature type="compositionally biased region" description="Polar residues" evidence="1">
    <location>
        <begin position="116"/>
        <end position="126"/>
    </location>
</feature>
<dbReference type="KEGG" id="plon:Pla110_18540"/>
<dbReference type="RefSeq" id="WP_144995275.1">
    <property type="nucleotide sequence ID" value="NZ_CP036281.1"/>
</dbReference>
<gene>
    <name evidence="3" type="ORF">Pla110_18540</name>
</gene>
<evidence type="ECO:0000313" key="3">
    <source>
        <dbReference type="EMBL" id="QDU80131.1"/>
    </source>
</evidence>
<dbReference type="Proteomes" id="UP000317178">
    <property type="component" value="Chromosome"/>
</dbReference>
<accession>A0A518CLM5</accession>
<dbReference type="GO" id="GO:0006508">
    <property type="term" value="P:proteolysis"/>
    <property type="evidence" value="ECO:0007669"/>
    <property type="project" value="InterPro"/>
</dbReference>
<feature type="region of interest" description="Disordered" evidence="1">
    <location>
        <begin position="115"/>
        <end position="152"/>
    </location>
</feature>
<evidence type="ECO:0000259" key="2">
    <source>
        <dbReference type="Pfam" id="PF00656"/>
    </source>
</evidence>
<evidence type="ECO:0000313" key="4">
    <source>
        <dbReference type="Proteomes" id="UP000317178"/>
    </source>
</evidence>